<keyword evidence="2 5" id="KW-0812">Transmembrane</keyword>
<accession>A0ABT5A290</accession>
<evidence type="ECO:0000259" key="6">
    <source>
        <dbReference type="Pfam" id="PF04932"/>
    </source>
</evidence>
<reference evidence="7 8" key="1">
    <citation type="submission" date="2023-01" db="EMBL/GenBank/DDBJ databases">
        <title>Genomes from the Australian National Cyanobacteria Reference Collection.</title>
        <authorList>
            <person name="Willis A."/>
            <person name="Lee E.M.F."/>
        </authorList>
    </citation>
    <scope>NUCLEOTIDE SEQUENCE [LARGE SCALE GENOMIC DNA]</scope>
    <source>
        <strain evidence="7 8">CS-537/01</strain>
    </source>
</reference>
<gene>
    <name evidence="7" type="ORF">PN492_04590</name>
</gene>
<protein>
    <submittedName>
        <fullName evidence="7">O-antigen ligase family protein</fullName>
    </submittedName>
</protein>
<feature type="transmembrane region" description="Helical" evidence="5">
    <location>
        <begin position="357"/>
        <end position="377"/>
    </location>
</feature>
<feature type="transmembrane region" description="Helical" evidence="5">
    <location>
        <begin position="223"/>
        <end position="241"/>
    </location>
</feature>
<feature type="domain" description="O-antigen ligase-related" evidence="6">
    <location>
        <begin position="231"/>
        <end position="368"/>
    </location>
</feature>
<proteinExistence type="predicted"/>
<evidence type="ECO:0000313" key="7">
    <source>
        <dbReference type="EMBL" id="MDB9485828.1"/>
    </source>
</evidence>
<feature type="transmembrane region" description="Helical" evidence="5">
    <location>
        <begin position="46"/>
        <end position="68"/>
    </location>
</feature>
<feature type="transmembrane region" description="Helical" evidence="5">
    <location>
        <begin position="98"/>
        <end position="117"/>
    </location>
</feature>
<dbReference type="EMBL" id="JAQMTU010000028">
    <property type="protein sequence ID" value="MDB9485828.1"/>
    <property type="molecule type" value="Genomic_DNA"/>
</dbReference>
<feature type="transmembrane region" description="Helical" evidence="5">
    <location>
        <begin position="194"/>
        <end position="211"/>
    </location>
</feature>
<keyword evidence="3 5" id="KW-1133">Transmembrane helix</keyword>
<dbReference type="GO" id="GO:0016874">
    <property type="term" value="F:ligase activity"/>
    <property type="evidence" value="ECO:0007669"/>
    <property type="project" value="UniProtKB-KW"/>
</dbReference>
<name>A0ABT5A290_9CYAN</name>
<dbReference type="Proteomes" id="UP001212123">
    <property type="component" value="Unassembled WGS sequence"/>
</dbReference>
<keyword evidence="4 5" id="KW-0472">Membrane</keyword>
<feature type="transmembrane region" description="Helical" evidence="5">
    <location>
        <begin position="129"/>
        <end position="147"/>
    </location>
</feature>
<keyword evidence="7" id="KW-0436">Ligase</keyword>
<evidence type="ECO:0000256" key="3">
    <source>
        <dbReference type="ARBA" id="ARBA00022989"/>
    </source>
</evidence>
<organism evidence="7 8">
    <name type="scientific">Dolichospermum circinale CS-537/01</name>
    <dbReference type="NCBI Taxonomy" id="3021739"/>
    <lineage>
        <taxon>Bacteria</taxon>
        <taxon>Bacillati</taxon>
        <taxon>Cyanobacteriota</taxon>
        <taxon>Cyanophyceae</taxon>
        <taxon>Nostocales</taxon>
        <taxon>Aphanizomenonaceae</taxon>
        <taxon>Dolichospermum</taxon>
        <taxon>Dolichospermum circinale</taxon>
    </lineage>
</organism>
<comment type="subcellular location">
    <subcellularLocation>
        <location evidence="1">Membrane</location>
        <topology evidence="1">Multi-pass membrane protein</topology>
    </subcellularLocation>
</comment>
<dbReference type="InterPro" id="IPR051533">
    <property type="entry name" value="WaaL-like"/>
</dbReference>
<evidence type="ECO:0000256" key="5">
    <source>
        <dbReference type="SAM" id="Phobius"/>
    </source>
</evidence>
<evidence type="ECO:0000256" key="2">
    <source>
        <dbReference type="ARBA" id="ARBA00022692"/>
    </source>
</evidence>
<evidence type="ECO:0000256" key="4">
    <source>
        <dbReference type="ARBA" id="ARBA00023136"/>
    </source>
</evidence>
<feature type="transmembrane region" description="Helical" evidence="5">
    <location>
        <begin position="389"/>
        <end position="409"/>
    </location>
</feature>
<keyword evidence="8" id="KW-1185">Reference proteome</keyword>
<evidence type="ECO:0000256" key="1">
    <source>
        <dbReference type="ARBA" id="ARBA00004141"/>
    </source>
</evidence>
<dbReference type="Pfam" id="PF04932">
    <property type="entry name" value="Wzy_C"/>
    <property type="match status" value="1"/>
</dbReference>
<feature type="transmembrane region" description="Helical" evidence="5">
    <location>
        <begin position="154"/>
        <end position="174"/>
    </location>
</feature>
<comment type="caution">
    <text evidence="7">The sequence shown here is derived from an EMBL/GenBank/DDBJ whole genome shotgun (WGS) entry which is preliminary data.</text>
</comment>
<dbReference type="RefSeq" id="WP_271804952.1">
    <property type="nucleotide sequence ID" value="NZ_JAQMTU010000028.1"/>
</dbReference>
<evidence type="ECO:0000313" key="8">
    <source>
        <dbReference type="Proteomes" id="UP001212123"/>
    </source>
</evidence>
<dbReference type="PANTHER" id="PTHR37422:SF17">
    <property type="entry name" value="O-ANTIGEN LIGASE"/>
    <property type="match status" value="1"/>
</dbReference>
<dbReference type="PANTHER" id="PTHR37422">
    <property type="entry name" value="TEICHURONIC ACID BIOSYNTHESIS PROTEIN TUAE"/>
    <property type="match status" value="1"/>
</dbReference>
<dbReference type="InterPro" id="IPR007016">
    <property type="entry name" value="O-antigen_ligase-rel_domated"/>
</dbReference>
<feature type="transmembrane region" description="Helical" evidence="5">
    <location>
        <begin position="12"/>
        <end position="34"/>
    </location>
</feature>
<feature type="transmembrane region" description="Helical" evidence="5">
    <location>
        <begin position="276"/>
        <end position="295"/>
    </location>
</feature>
<sequence length="434" mass="50124">MKIQNFSFESFIVFLERFLFGFALFGYGFISSFISESAVSRNVTIPYRVIILLLSLIIIFVNMFNITLRSKKEYQLNSEEHDVNNQGKNPKFYWIPKYILICFVLVYSFKLLQYTVYDASVLVRNPEEYQIYWFGICLIPALSFFTVKDCQFQKYLFSAYIFIYLSCLISLFSLNKFNSLSDVGRFSREGFNPISLASDGISLVILSIFILTMNKNSLNNKRVLYFIFFFGIFLGSFLAFISGSKGPILSLFICLILNLIFSKYNHESFFDKKIITGYIILIPLILLFIFIIANVDQTQITLLNRIYSSFQGEDASTLERINLIDEAIPLIMSEPIFGNSIEVPGENYVHNLIIDSFLSTGISGGLFFTFIYVYGFIKTIIVLKNHYSEWGWLGMIYIQYAILILMSGSLYASNLFWYLIFCLVGLKMNGKKKT</sequence>